<keyword evidence="6" id="KW-1185">Reference proteome</keyword>
<comment type="similarity">
    <text evidence="1">Belongs to the eukaryotic ribosomal protein eL30 family.</text>
</comment>
<dbReference type="EMBL" id="QKWK01000009">
    <property type="protein sequence ID" value="TXT07171.1"/>
    <property type="molecule type" value="Genomic_DNA"/>
</dbReference>
<evidence type="ECO:0000256" key="3">
    <source>
        <dbReference type="ARBA" id="ARBA00023274"/>
    </source>
</evidence>
<dbReference type="PROSITE" id="PS00993">
    <property type="entry name" value="RIBOSOMAL_L30E_2"/>
    <property type="match status" value="1"/>
</dbReference>
<organism evidence="5 6">
    <name type="scientific">Vanrija humicola</name>
    <name type="common">Yeast</name>
    <name type="synonym">Cryptococcus humicola</name>
    <dbReference type="NCBI Taxonomy" id="5417"/>
    <lineage>
        <taxon>Eukaryota</taxon>
        <taxon>Fungi</taxon>
        <taxon>Dikarya</taxon>
        <taxon>Basidiomycota</taxon>
        <taxon>Agaricomycotina</taxon>
        <taxon>Tremellomycetes</taxon>
        <taxon>Trichosporonales</taxon>
        <taxon>Trichosporonaceae</taxon>
        <taxon>Vanrija</taxon>
    </lineage>
</organism>
<evidence type="ECO:0000259" key="4">
    <source>
        <dbReference type="Pfam" id="PF01248"/>
    </source>
</evidence>
<evidence type="ECO:0000313" key="5">
    <source>
        <dbReference type="EMBL" id="TXT07171.1"/>
    </source>
</evidence>
<sequence>MAPIKKSKSAKASESINSRLQLVVKSGKFTLGYKQALKQLRNGKSKLILISKNCPPLRKSELEYYAMLSKTSVHHYDGSNVDLGTAAGKLYRVGVLSIQDAGDSDLVSVDVVRGVHSAAPLAPQTFCFLC</sequence>
<dbReference type="OrthoDB" id="1928736at2759"/>
<feature type="domain" description="Ribosomal protein eL8/eL30/eS12/Gadd45" evidence="4">
    <location>
        <begin position="15"/>
        <end position="106"/>
    </location>
</feature>
<keyword evidence="3" id="KW-0687">Ribonucleoprotein</keyword>
<proteinExistence type="inferred from homology"/>
<dbReference type="Pfam" id="PF01248">
    <property type="entry name" value="Ribosomal_L7Ae"/>
    <property type="match status" value="1"/>
</dbReference>
<dbReference type="GO" id="GO:1990904">
    <property type="term" value="C:ribonucleoprotein complex"/>
    <property type="evidence" value="ECO:0007669"/>
    <property type="project" value="UniProtKB-KW"/>
</dbReference>
<dbReference type="InterPro" id="IPR029064">
    <property type="entry name" value="Ribosomal_eL30-like_sf"/>
</dbReference>
<accession>A0A7D8UXP2</accession>
<evidence type="ECO:0000313" key="6">
    <source>
        <dbReference type="Proteomes" id="UP000473826"/>
    </source>
</evidence>
<dbReference type="Gene3D" id="3.30.1330.30">
    <property type="match status" value="1"/>
</dbReference>
<dbReference type="Proteomes" id="UP000473826">
    <property type="component" value="Unassembled WGS sequence"/>
</dbReference>
<name>A0A7D8UXP2_VANHU</name>
<protein>
    <recommendedName>
        <fullName evidence="4">Ribosomal protein eL8/eL30/eS12/Gadd45 domain-containing protein</fullName>
    </recommendedName>
</protein>
<dbReference type="NCBIfam" id="NF002172">
    <property type="entry name" value="PRK01018.1"/>
    <property type="match status" value="1"/>
</dbReference>
<dbReference type="GO" id="GO:0003723">
    <property type="term" value="F:RNA binding"/>
    <property type="evidence" value="ECO:0007669"/>
    <property type="project" value="InterPro"/>
</dbReference>
<evidence type="ECO:0000256" key="1">
    <source>
        <dbReference type="ARBA" id="ARBA00007326"/>
    </source>
</evidence>
<dbReference type="InterPro" id="IPR022991">
    <property type="entry name" value="Ribosomal_eL30_CS"/>
</dbReference>
<dbReference type="AlphaFoldDB" id="A0A7D8UXP2"/>
<dbReference type="SUPFAM" id="SSF55315">
    <property type="entry name" value="L30e-like"/>
    <property type="match status" value="1"/>
</dbReference>
<comment type="caution">
    <text evidence="5">The sequence shown here is derived from an EMBL/GenBank/DDBJ whole genome shotgun (WGS) entry which is preliminary data.</text>
</comment>
<dbReference type="PANTHER" id="PTHR11449">
    <property type="entry name" value="RIBOSOMAL PROTEIN L30"/>
    <property type="match status" value="1"/>
</dbReference>
<dbReference type="InterPro" id="IPR004038">
    <property type="entry name" value="Ribosomal_eL8/eL30/eS12/Gad45"/>
</dbReference>
<dbReference type="GO" id="GO:0005840">
    <property type="term" value="C:ribosome"/>
    <property type="evidence" value="ECO:0007669"/>
    <property type="project" value="UniProtKB-KW"/>
</dbReference>
<gene>
    <name evidence="5" type="ORF">VHUM_03341</name>
</gene>
<dbReference type="FunFam" id="3.30.1330.30:FF:000001">
    <property type="entry name" value="60S ribosomal protein L30"/>
    <property type="match status" value="1"/>
</dbReference>
<keyword evidence="2" id="KW-0689">Ribosomal protein</keyword>
<dbReference type="PROSITE" id="PS00709">
    <property type="entry name" value="RIBOSOMAL_L30E_1"/>
    <property type="match status" value="1"/>
</dbReference>
<reference evidence="5 6" key="1">
    <citation type="journal article" date="2019" name="PLoS Genet.">
        <title>Convergent evolution of linked mating-type loci in basidiomycete fungi.</title>
        <authorList>
            <person name="Sun S."/>
            <person name="Coelho M.A."/>
            <person name="Heitman J."/>
            <person name="Nowrousian M."/>
        </authorList>
    </citation>
    <scope>NUCLEOTIDE SEQUENCE [LARGE SCALE GENOMIC DNA]</scope>
    <source>
        <strain evidence="5 6">CBS 4282</strain>
    </source>
</reference>
<dbReference type="InterPro" id="IPR039109">
    <property type="entry name" value="Ribosomal_eL30-like"/>
</dbReference>
<evidence type="ECO:0000256" key="2">
    <source>
        <dbReference type="ARBA" id="ARBA00022980"/>
    </source>
</evidence>